<organism evidence="3 4">
    <name type="scientific">Heracleum sosnowskyi</name>
    <dbReference type="NCBI Taxonomy" id="360622"/>
    <lineage>
        <taxon>Eukaryota</taxon>
        <taxon>Viridiplantae</taxon>
        <taxon>Streptophyta</taxon>
        <taxon>Embryophyta</taxon>
        <taxon>Tracheophyta</taxon>
        <taxon>Spermatophyta</taxon>
        <taxon>Magnoliopsida</taxon>
        <taxon>eudicotyledons</taxon>
        <taxon>Gunneridae</taxon>
        <taxon>Pentapetalae</taxon>
        <taxon>asterids</taxon>
        <taxon>campanulids</taxon>
        <taxon>Apiales</taxon>
        <taxon>Apiaceae</taxon>
        <taxon>Apioideae</taxon>
        <taxon>apioid superclade</taxon>
        <taxon>Tordylieae</taxon>
        <taxon>Tordyliinae</taxon>
        <taxon>Heracleum</taxon>
    </lineage>
</organism>
<accession>A0AAD8IQF6</accession>
<feature type="domain" description="DUF4283" evidence="2">
    <location>
        <begin position="44"/>
        <end position="123"/>
    </location>
</feature>
<keyword evidence="4" id="KW-1185">Reference proteome</keyword>
<evidence type="ECO:0000259" key="2">
    <source>
        <dbReference type="Pfam" id="PF14111"/>
    </source>
</evidence>
<dbReference type="PANTHER" id="PTHR31286">
    <property type="entry name" value="GLYCINE-RICH CELL WALL STRUCTURAL PROTEIN 1.8-LIKE"/>
    <property type="match status" value="1"/>
</dbReference>
<protein>
    <recommendedName>
        <fullName evidence="2">DUF4283 domain-containing protein</fullName>
    </recommendedName>
</protein>
<sequence length="310" mass="34161">MDQTSSITTTMNVFSLADEEDGGIEIVAEEVTTDILQGQGFDANLCIVGRFIQEGRVDFEAMQQTLVVLWKPGKGVYMKELDSNLFLFQFYHEVDVRRVMEGCPWSFNRKSLVMSRLQSGQNPRSVDLNHMELWVQVHDLKAGSMSEKILQGISNYVGSFVSTCPSNFVKPIGAKWLRNGDGSNSSSSQFQSHGSPVEEDEESLDPKIAPANLAAGTQGENQGDKIIQKKDIGARQMHSNVRINATELATNQEVNEMTVIETKKRRTGDGPDTEVLMDSDDISELGFDNAGQNSKNAYGASTQVGARLLL</sequence>
<feature type="region of interest" description="Disordered" evidence="1">
    <location>
        <begin position="180"/>
        <end position="204"/>
    </location>
</feature>
<dbReference type="Pfam" id="PF14111">
    <property type="entry name" value="DUF4283"/>
    <property type="match status" value="1"/>
</dbReference>
<dbReference type="InterPro" id="IPR025558">
    <property type="entry name" value="DUF4283"/>
</dbReference>
<dbReference type="AlphaFoldDB" id="A0AAD8IQF6"/>
<reference evidence="3" key="2">
    <citation type="submission" date="2023-05" db="EMBL/GenBank/DDBJ databases">
        <authorList>
            <person name="Schelkunov M.I."/>
        </authorList>
    </citation>
    <scope>NUCLEOTIDE SEQUENCE</scope>
    <source>
        <strain evidence="3">Hsosn_3</strain>
        <tissue evidence="3">Leaf</tissue>
    </source>
</reference>
<evidence type="ECO:0000256" key="1">
    <source>
        <dbReference type="SAM" id="MobiDB-lite"/>
    </source>
</evidence>
<evidence type="ECO:0000313" key="3">
    <source>
        <dbReference type="EMBL" id="KAK1388587.1"/>
    </source>
</evidence>
<proteinExistence type="predicted"/>
<dbReference type="EMBL" id="JAUIZM010000004">
    <property type="protein sequence ID" value="KAK1388587.1"/>
    <property type="molecule type" value="Genomic_DNA"/>
</dbReference>
<comment type="caution">
    <text evidence="3">The sequence shown here is derived from an EMBL/GenBank/DDBJ whole genome shotgun (WGS) entry which is preliminary data.</text>
</comment>
<dbReference type="InterPro" id="IPR040256">
    <property type="entry name" value="At4g02000-like"/>
</dbReference>
<dbReference type="Proteomes" id="UP001237642">
    <property type="component" value="Unassembled WGS sequence"/>
</dbReference>
<feature type="compositionally biased region" description="Low complexity" evidence="1">
    <location>
        <begin position="182"/>
        <end position="195"/>
    </location>
</feature>
<gene>
    <name evidence="3" type="ORF">POM88_016765</name>
</gene>
<name>A0AAD8IQF6_9APIA</name>
<reference evidence="3" key="1">
    <citation type="submission" date="2023-02" db="EMBL/GenBank/DDBJ databases">
        <title>Genome of toxic invasive species Heracleum sosnowskyi carries increased number of genes despite the absence of recent whole-genome duplications.</title>
        <authorList>
            <person name="Schelkunov M."/>
            <person name="Shtratnikova V."/>
            <person name="Makarenko M."/>
            <person name="Klepikova A."/>
            <person name="Omelchenko D."/>
            <person name="Novikova G."/>
            <person name="Obukhova E."/>
            <person name="Bogdanov V."/>
            <person name="Penin A."/>
            <person name="Logacheva M."/>
        </authorList>
    </citation>
    <scope>NUCLEOTIDE SEQUENCE</scope>
    <source>
        <strain evidence="3">Hsosn_3</strain>
        <tissue evidence="3">Leaf</tissue>
    </source>
</reference>
<dbReference type="PANTHER" id="PTHR31286:SF153">
    <property type="entry name" value="DUF4283 DOMAIN PROTEIN"/>
    <property type="match status" value="1"/>
</dbReference>
<evidence type="ECO:0000313" key="4">
    <source>
        <dbReference type="Proteomes" id="UP001237642"/>
    </source>
</evidence>